<dbReference type="CDD" id="cd00063">
    <property type="entry name" value="FN3"/>
    <property type="match status" value="4"/>
</dbReference>
<evidence type="ECO:0000259" key="3">
    <source>
        <dbReference type="PROSITE" id="PS50853"/>
    </source>
</evidence>
<keyword evidence="2" id="KW-0472">Membrane</keyword>
<feature type="transmembrane region" description="Helical" evidence="2">
    <location>
        <begin position="855"/>
        <end position="881"/>
    </location>
</feature>
<feature type="domain" description="Fibronectin type-III" evidence="3">
    <location>
        <begin position="189"/>
        <end position="282"/>
    </location>
</feature>
<dbReference type="PANTHER" id="PTHR46957">
    <property type="entry name" value="CYTOKINE RECEPTOR"/>
    <property type="match status" value="1"/>
</dbReference>
<protein>
    <recommendedName>
        <fullName evidence="3">Fibronectin type-III domain-containing protein</fullName>
    </recommendedName>
</protein>
<accession>A0AAD9K1V5</accession>
<dbReference type="GO" id="GO:0016020">
    <property type="term" value="C:membrane"/>
    <property type="evidence" value="ECO:0007669"/>
    <property type="project" value="UniProtKB-SubCell"/>
</dbReference>
<dbReference type="InterPro" id="IPR036116">
    <property type="entry name" value="FN3_sf"/>
</dbReference>
<proteinExistence type="predicted"/>
<name>A0AAD9K1V5_RIDPI</name>
<keyword evidence="2" id="KW-0812">Transmembrane</keyword>
<evidence type="ECO:0000256" key="1">
    <source>
        <dbReference type="SAM" id="MobiDB-lite"/>
    </source>
</evidence>
<dbReference type="InterPro" id="IPR013783">
    <property type="entry name" value="Ig-like_fold"/>
</dbReference>
<dbReference type="PANTHER" id="PTHR46957:SF3">
    <property type="entry name" value="CYTOKINE RECEPTOR"/>
    <property type="match status" value="1"/>
</dbReference>
<feature type="domain" description="Fibronectin type-III" evidence="3">
    <location>
        <begin position="649"/>
        <end position="742"/>
    </location>
</feature>
<dbReference type="SUPFAM" id="SSF49265">
    <property type="entry name" value="Fibronectin type III"/>
    <property type="match status" value="5"/>
</dbReference>
<gene>
    <name evidence="4" type="ORF">NP493_1493g00010</name>
</gene>
<organism evidence="4 5">
    <name type="scientific">Ridgeia piscesae</name>
    <name type="common">Tubeworm</name>
    <dbReference type="NCBI Taxonomy" id="27915"/>
    <lineage>
        <taxon>Eukaryota</taxon>
        <taxon>Metazoa</taxon>
        <taxon>Spiralia</taxon>
        <taxon>Lophotrochozoa</taxon>
        <taxon>Annelida</taxon>
        <taxon>Polychaeta</taxon>
        <taxon>Sedentaria</taxon>
        <taxon>Canalipalpata</taxon>
        <taxon>Sabellida</taxon>
        <taxon>Siboglinidae</taxon>
        <taxon>Ridgeia</taxon>
    </lineage>
</organism>
<feature type="region of interest" description="Disordered" evidence="1">
    <location>
        <begin position="41"/>
        <end position="64"/>
    </location>
</feature>
<feature type="domain" description="Fibronectin type-III" evidence="3">
    <location>
        <begin position="283"/>
        <end position="375"/>
    </location>
</feature>
<dbReference type="EMBL" id="JAODUO010001488">
    <property type="protein sequence ID" value="KAK2162996.1"/>
    <property type="molecule type" value="Genomic_DNA"/>
</dbReference>
<dbReference type="PROSITE" id="PS50853">
    <property type="entry name" value="FN3"/>
    <property type="match status" value="4"/>
</dbReference>
<sequence length="978" mass="108278">MCNCITGVFCRDATLEHTFGNLKPGHSYEIKIKVLSDQASSKEKSRSLPTNPLPPTNLEVQSASTTTDSVTVTWSYDSTKSFCEKWKVKYKVNGTNDIKEWLSTSNANEKETTISGLKPGQTYTISVFGVTTGDINSQTSIDIDATVTDSEETVTGLFPGDTYTFEVKAVSGTEISGEKTTTAVMCPLPPTSVTVTGRTTNTVSISWQHDSTKSYCEKWKVEYTEKDNTQIKTIPINSVAEKSVTIPSLAPGRTYTIKVFAVTSGDVVSQTAKELDVTTKPLAVTALEAVAKDDSNVDVSWSPDTASTQDKYQLRYHDDTKGTVWSEVVSLTDKKKTVTGLFPGHQYTFEVKAVSHSQTSAVKTTTAVLYPLPPTKVTAKTMTETDRVTVSWEYDTSQSYCEKWRINYTVKGFAQKTYKYTSSASELRIVIDKLQAGQNYTISVYGVTIGGVVSKTSMDTDVTVRPEITTTLSENSNTDTDTVVVDYTAETGSGVFDHYYFSINDRHTTTVTKEHGGTSRILHFDGLEAGILYTITALTKSGSERSREISTQVRTVPQKPGLNCIPEEDAMTVTITKGDGKVDKFSLTCSNCNDTSRREAEPSSIKTRYTNLVPYTTYSFKATAIAGTESNHHKESDITSIYCKANEGPPFPVKFFKITYTRPLQLLLSWKEPAVKNGILTKYTIRYSGTYTGTKENVPEDHPKLITINDDSRTTYAIKITDDYGFVDSYSVIVTNKRDDPVLNKTVIPYWSSMKASEDSIYTYFAIEKCVKLFSDGDACWRKKRIKRVVSSAITVTVTIGGDKDCDATMEGACNGALSPSTTYYIKLRAHGEDDKYTDTPLSDEINTGSSSLPWGAIGGGIGAIAIVIIIVILILVVVLLKRQSWFNKNSQPRSDIPMEVTRRSSTQPTPMLLSRSCKLGDFPQRWQEMNVNAQLQFAREIEVHAIQIQNAISSLYYFCVNTPSNYFNLEHDYLCIR</sequence>
<keyword evidence="2" id="KW-1133">Transmembrane helix</keyword>
<evidence type="ECO:0000313" key="5">
    <source>
        <dbReference type="Proteomes" id="UP001209878"/>
    </source>
</evidence>
<dbReference type="InterPro" id="IPR050713">
    <property type="entry name" value="RTP_Phos/Ushers"/>
</dbReference>
<dbReference type="Gene3D" id="2.60.40.10">
    <property type="entry name" value="Immunoglobulins"/>
    <property type="match status" value="6"/>
</dbReference>
<keyword evidence="5" id="KW-1185">Reference proteome</keyword>
<dbReference type="Pfam" id="PF00041">
    <property type="entry name" value="fn3"/>
    <property type="match status" value="4"/>
</dbReference>
<reference evidence="4" key="1">
    <citation type="journal article" date="2023" name="Mol. Biol. Evol.">
        <title>Third-Generation Sequencing Reveals the Adaptive Role of the Epigenome in Three Deep-Sea Polychaetes.</title>
        <authorList>
            <person name="Perez M."/>
            <person name="Aroh O."/>
            <person name="Sun Y."/>
            <person name="Lan Y."/>
            <person name="Juniper S.K."/>
            <person name="Young C.R."/>
            <person name="Angers B."/>
            <person name="Qian P.Y."/>
        </authorList>
    </citation>
    <scope>NUCLEOTIDE SEQUENCE</scope>
    <source>
        <strain evidence="4">R07B-5</strain>
    </source>
</reference>
<dbReference type="SMART" id="SM00060">
    <property type="entry name" value="FN3"/>
    <property type="match status" value="7"/>
</dbReference>
<feature type="domain" description="Fibronectin type-III" evidence="3">
    <location>
        <begin position="54"/>
        <end position="153"/>
    </location>
</feature>
<evidence type="ECO:0000313" key="4">
    <source>
        <dbReference type="EMBL" id="KAK2162996.1"/>
    </source>
</evidence>
<comment type="caution">
    <text evidence="4">The sequence shown here is derived from an EMBL/GenBank/DDBJ whole genome shotgun (WGS) entry which is preliminary data.</text>
</comment>
<dbReference type="Proteomes" id="UP001209878">
    <property type="component" value="Unassembled WGS sequence"/>
</dbReference>
<evidence type="ECO:0000256" key="2">
    <source>
        <dbReference type="SAM" id="Phobius"/>
    </source>
</evidence>
<dbReference type="InterPro" id="IPR003961">
    <property type="entry name" value="FN3_dom"/>
</dbReference>
<dbReference type="AlphaFoldDB" id="A0AAD9K1V5"/>